<dbReference type="InterPro" id="IPR006531">
    <property type="entry name" value="Gp5/Vgr_OB"/>
</dbReference>
<evidence type="ECO:0000259" key="1">
    <source>
        <dbReference type="Pfam" id="PF04717"/>
    </source>
</evidence>
<dbReference type="SUPFAM" id="SSF69255">
    <property type="entry name" value="gp5 N-terminal domain-like"/>
    <property type="match status" value="1"/>
</dbReference>
<name>A0A3B0X991_9ZZZZ</name>
<proteinExistence type="predicted"/>
<dbReference type="Gene3D" id="2.40.50.230">
    <property type="entry name" value="Gp5 N-terminal domain"/>
    <property type="match status" value="1"/>
</dbReference>
<dbReference type="SUPFAM" id="SSF69279">
    <property type="entry name" value="Phage tail proteins"/>
    <property type="match status" value="1"/>
</dbReference>
<feature type="domain" description="Gp5/Type VI secretion system Vgr protein OB-fold" evidence="1">
    <location>
        <begin position="383"/>
        <end position="458"/>
    </location>
</feature>
<sequence length="603" mass="63781">MADSPELNSSEVLKISLTADGKDVTDTVNIVRITVNKAVNRIPKAIITLLDGDVANQTFEVSDDDSFAPGKEIVISAGYGSETKQIFSGIIIKHGISIRGDNTSTLVVECKDDAVRMTVGRKNANFVVSSSGGEAIKDSTIITGLIENYSGLTAKITATTAELSSLVQYNTTDWDFIVSRAEANAMLVMVNDGTVTVEAPDLTKEATLSVTYGDDIISLKADLDAMHQLSKVTSAGWDLSTLSVAEEPAPAIADSSARGSKNGDLSTVLGLDNYRLQSQVPMVAQSLKDWAAAEQSKSQLSLLRGIVEFHGTAAAELGEMIELAGVGERFNGNVFTSAIEHDIESGNWKTEVEFGYSSHWFSEREDIVAPLAGGLLPAAQGLQTGIVIKLDEDPDSQYRIQVSVPLLQADNEGVWARLANYYASAGFGAFFIPEIGDEVVLGYFNNDPSYPVILGSLYSEKNTSPEELTAENFTKSLTTASKLKITFDDDKKVITLETPGGHSIVMDDDAQNIVVTDSNSNVTEMNSSGIAMSSPGDITLKADGKISLTATGNIEASATGDVTVDGMNITASANTAFTAKGNASSELSASGTTTIKGAMVLIN</sequence>
<dbReference type="NCBIfam" id="TIGR01646">
    <property type="entry name" value="vgr_GE"/>
    <property type="match status" value="1"/>
</dbReference>
<dbReference type="Pfam" id="PF04717">
    <property type="entry name" value="Phage_base_V"/>
    <property type="match status" value="1"/>
</dbReference>
<dbReference type="AlphaFoldDB" id="A0A3B0X991"/>
<dbReference type="InterPro" id="IPR006533">
    <property type="entry name" value="T6SS_Vgr_RhsGE"/>
</dbReference>
<dbReference type="EMBL" id="UOFG01000106">
    <property type="protein sequence ID" value="VAW60032.1"/>
    <property type="molecule type" value="Genomic_DNA"/>
</dbReference>
<reference evidence="2" key="1">
    <citation type="submission" date="2018-06" db="EMBL/GenBank/DDBJ databases">
        <authorList>
            <person name="Zhirakovskaya E."/>
        </authorList>
    </citation>
    <scope>NUCLEOTIDE SEQUENCE</scope>
</reference>
<dbReference type="InterPro" id="IPR037026">
    <property type="entry name" value="Vgr_OB-fold_dom_sf"/>
</dbReference>
<protein>
    <submittedName>
        <fullName evidence="2">VgrG protein</fullName>
    </submittedName>
</protein>
<dbReference type="SUPFAM" id="SSF69349">
    <property type="entry name" value="Phage fibre proteins"/>
    <property type="match status" value="1"/>
</dbReference>
<evidence type="ECO:0000313" key="2">
    <source>
        <dbReference type="EMBL" id="VAW60032.1"/>
    </source>
</evidence>
<gene>
    <name evidence="2" type="ORF">MNBD_GAMMA11-82</name>
</gene>
<organism evidence="2">
    <name type="scientific">hydrothermal vent metagenome</name>
    <dbReference type="NCBI Taxonomy" id="652676"/>
    <lineage>
        <taxon>unclassified sequences</taxon>
        <taxon>metagenomes</taxon>
        <taxon>ecological metagenomes</taxon>
    </lineage>
</organism>
<accession>A0A3B0X991</accession>